<evidence type="ECO:0000256" key="1">
    <source>
        <dbReference type="SAM" id="MobiDB-lite"/>
    </source>
</evidence>
<evidence type="ECO:0000313" key="2">
    <source>
        <dbReference type="EMBL" id="SBT32812.1"/>
    </source>
</evidence>
<protein>
    <submittedName>
        <fullName evidence="2">Uncharacterized protein</fullName>
    </submittedName>
</protein>
<evidence type="ECO:0000313" key="3">
    <source>
        <dbReference type="EMBL" id="SBT44649.1"/>
    </source>
</evidence>
<dbReference type="Proteomes" id="UP000078555">
    <property type="component" value="Unassembled WGS sequence"/>
</dbReference>
<reference evidence="2" key="1">
    <citation type="submission" date="2016-05" db="EMBL/GenBank/DDBJ databases">
        <authorList>
            <person name="Lavstsen T."/>
            <person name="Jespersen J.S."/>
        </authorList>
    </citation>
    <scope>NUCLEOTIDE SEQUENCE [LARGE SCALE GENOMIC DNA]</scope>
</reference>
<accession>A0A1A8YMS0</accession>
<dbReference type="Proteomes" id="UP000078550">
    <property type="component" value="Unassembled WGS sequence"/>
</dbReference>
<feature type="compositionally biased region" description="Basic and acidic residues" evidence="1">
    <location>
        <begin position="32"/>
        <end position="42"/>
    </location>
</feature>
<dbReference type="EMBL" id="FLRD01000135">
    <property type="protein sequence ID" value="SBT44649.1"/>
    <property type="molecule type" value="Genomic_DNA"/>
</dbReference>
<dbReference type="AlphaFoldDB" id="A0A1A8YMS0"/>
<name>A0A1A8YMS0_PLAOA</name>
<feature type="region of interest" description="Disordered" evidence="1">
    <location>
        <begin position="26"/>
        <end position="47"/>
    </location>
</feature>
<reference evidence="4 5" key="2">
    <citation type="submission" date="2016-05" db="EMBL/GenBank/DDBJ databases">
        <authorList>
            <person name="Naeem Raeece"/>
        </authorList>
    </citation>
    <scope>NUCLEOTIDE SEQUENCE [LARGE SCALE GENOMIC DNA]</scope>
</reference>
<proteinExistence type="predicted"/>
<dbReference type="EMBL" id="FLRE01000042">
    <property type="protein sequence ID" value="SBT32812.1"/>
    <property type="molecule type" value="Genomic_DNA"/>
</dbReference>
<gene>
    <name evidence="3" type="ORF">POVWA1_050240</name>
    <name evidence="2" type="ORF">POVWA2_011600</name>
</gene>
<evidence type="ECO:0000313" key="4">
    <source>
        <dbReference type="Proteomes" id="UP000078550"/>
    </source>
</evidence>
<sequence length="69" mass="7940">MYVMRGTSLCKNRASVISFPRRNTQNFKGKTKQKEEKEEGKGVETNGEAAQQLTLEWHERGKRKTDIAI</sequence>
<evidence type="ECO:0000313" key="5">
    <source>
        <dbReference type="Proteomes" id="UP000078555"/>
    </source>
</evidence>
<organism evidence="2 4">
    <name type="scientific">Plasmodium ovale wallikeri</name>
    <dbReference type="NCBI Taxonomy" id="864142"/>
    <lineage>
        <taxon>Eukaryota</taxon>
        <taxon>Sar</taxon>
        <taxon>Alveolata</taxon>
        <taxon>Apicomplexa</taxon>
        <taxon>Aconoidasida</taxon>
        <taxon>Haemosporida</taxon>
        <taxon>Plasmodiidae</taxon>
        <taxon>Plasmodium</taxon>
        <taxon>Plasmodium (Plasmodium)</taxon>
    </lineage>
</organism>
<keyword evidence="5" id="KW-1185">Reference proteome</keyword>